<keyword evidence="1" id="KW-0812">Transmembrane</keyword>
<keyword evidence="3" id="KW-1185">Reference proteome</keyword>
<evidence type="ECO:0000256" key="1">
    <source>
        <dbReference type="SAM" id="Phobius"/>
    </source>
</evidence>
<evidence type="ECO:0000313" key="2">
    <source>
        <dbReference type="EMBL" id="GJT08717.1"/>
    </source>
</evidence>
<reference evidence="2" key="1">
    <citation type="journal article" date="2022" name="Int. J. Mol. Sci.">
        <title>Draft Genome of Tanacetum Coccineum: Genomic Comparison of Closely Related Tanacetum-Family Plants.</title>
        <authorList>
            <person name="Yamashiro T."/>
            <person name="Shiraishi A."/>
            <person name="Nakayama K."/>
            <person name="Satake H."/>
        </authorList>
    </citation>
    <scope>NUCLEOTIDE SEQUENCE</scope>
</reference>
<proteinExistence type="predicted"/>
<keyword evidence="1" id="KW-0472">Membrane</keyword>
<organism evidence="2 3">
    <name type="scientific">Tanacetum coccineum</name>
    <dbReference type="NCBI Taxonomy" id="301880"/>
    <lineage>
        <taxon>Eukaryota</taxon>
        <taxon>Viridiplantae</taxon>
        <taxon>Streptophyta</taxon>
        <taxon>Embryophyta</taxon>
        <taxon>Tracheophyta</taxon>
        <taxon>Spermatophyta</taxon>
        <taxon>Magnoliopsida</taxon>
        <taxon>eudicotyledons</taxon>
        <taxon>Gunneridae</taxon>
        <taxon>Pentapetalae</taxon>
        <taxon>asterids</taxon>
        <taxon>campanulids</taxon>
        <taxon>Asterales</taxon>
        <taxon>Asteraceae</taxon>
        <taxon>Asteroideae</taxon>
        <taxon>Anthemideae</taxon>
        <taxon>Anthemidinae</taxon>
        <taxon>Tanacetum</taxon>
    </lineage>
</organism>
<feature type="transmembrane region" description="Helical" evidence="1">
    <location>
        <begin position="15"/>
        <end position="35"/>
    </location>
</feature>
<comment type="caution">
    <text evidence="2">The sequence shown here is derived from an EMBL/GenBank/DDBJ whole genome shotgun (WGS) entry which is preliminary data.</text>
</comment>
<evidence type="ECO:0000313" key="3">
    <source>
        <dbReference type="Proteomes" id="UP001151760"/>
    </source>
</evidence>
<name>A0ABQ5B3K5_9ASTR</name>
<dbReference type="Proteomes" id="UP001151760">
    <property type="component" value="Unassembled WGS sequence"/>
</dbReference>
<accession>A0ABQ5B3K5</accession>
<protein>
    <submittedName>
        <fullName evidence="2">Uncharacterized protein</fullName>
    </submittedName>
</protein>
<sequence>MSIIQIPIANSTIDMLFHIAIMEAGSIVVTNLALVRMTVHSYRKITISTSHVDAGSELHVKYGIAIERLKQGESINVQDLGTQSCIGRLENSHHRVEKSLDRITHRFYKMVNELVQINVCYIHQVNVQFLLQLQPEWQRFVTLVKQSQKLKTVSYHVTPPKTCRSGNVSGGVTS</sequence>
<gene>
    <name evidence="2" type="ORF">Tco_0843179</name>
</gene>
<keyword evidence="1" id="KW-1133">Transmembrane helix</keyword>
<reference evidence="2" key="2">
    <citation type="submission" date="2022-01" db="EMBL/GenBank/DDBJ databases">
        <authorList>
            <person name="Yamashiro T."/>
            <person name="Shiraishi A."/>
            <person name="Satake H."/>
            <person name="Nakayama K."/>
        </authorList>
    </citation>
    <scope>NUCLEOTIDE SEQUENCE</scope>
</reference>
<dbReference type="EMBL" id="BQNB010012852">
    <property type="protein sequence ID" value="GJT08717.1"/>
    <property type="molecule type" value="Genomic_DNA"/>
</dbReference>